<sequence length="212" mass="22271">MAVDHPLSPDEELTCGRLLSQVWDQALNPAPAEDPHTMTCPSCHEAIASLAALKAATRALRGQAPTYLQSLAHGVMNIVRSEARLGRLLPLADPVLDLRIAESAAAKVLRQAADNVPGVRAAACRLAPADNSDAADGVAVALTLAASLDRPLPERTDEVRRAVIHAAERTIGLHVTAVDITVIEALDPPHTPDPPSPGSAPPETRDGRPRHG</sequence>
<dbReference type="Proteomes" id="UP000621386">
    <property type="component" value="Unassembled WGS sequence"/>
</dbReference>
<name>A0ABS1PDB3_9ACTN</name>
<keyword evidence="3" id="KW-1185">Reference proteome</keyword>
<organism evidence="2 3">
    <name type="scientific">Streptomyces musisoli</name>
    <dbReference type="NCBI Taxonomy" id="2802280"/>
    <lineage>
        <taxon>Bacteria</taxon>
        <taxon>Bacillati</taxon>
        <taxon>Actinomycetota</taxon>
        <taxon>Actinomycetes</taxon>
        <taxon>Kitasatosporales</taxon>
        <taxon>Streptomycetaceae</taxon>
        <taxon>Streptomyces</taxon>
    </lineage>
</organism>
<protein>
    <submittedName>
        <fullName evidence="2">Asp23/Gls24 family envelope stress response protein</fullName>
    </submittedName>
</protein>
<comment type="caution">
    <text evidence="2">The sequence shown here is derived from an EMBL/GenBank/DDBJ whole genome shotgun (WGS) entry which is preliminary data.</text>
</comment>
<evidence type="ECO:0000256" key="1">
    <source>
        <dbReference type="SAM" id="MobiDB-lite"/>
    </source>
</evidence>
<feature type="compositionally biased region" description="Pro residues" evidence="1">
    <location>
        <begin position="189"/>
        <end position="200"/>
    </location>
</feature>
<accession>A0ABS1PDB3</accession>
<reference evidence="2 3" key="1">
    <citation type="submission" date="2021-01" db="EMBL/GenBank/DDBJ databases">
        <title>WGS of actinomycetes isolated from Thailand.</title>
        <authorList>
            <person name="Thawai C."/>
        </authorList>
    </citation>
    <scope>NUCLEOTIDE SEQUENCE [LARGE SCALE GENOMIC DNA]</scope>
    <source>
        <strain evidence="2 3">CH5-8</strain>
    </source>
</reference>
<feature type="region of interest" description="Disordered" evidence="1">
    <location>
        <begin position="185"/>
        <end position="212"/>
    </location>
</feature>
<dbReference type="EMBL" id="JAERRH010000036">
    <property type="protein sequence ID" value="MBL1110374.1"/>
    <property type="molecule type" value="Genomic_DNA"/>
</dbReference>
<evidence type="ECO:0000313" key="2">
    <source>
        <dbReference type="EMBL" id="MBL1110374.1"/>
    </source>
</evidence>
<gene>
    <name evidence="2" type="ORF">JK361_38475</name>
</gene>
<proteinExistence type="predicted"/>
<dbReference type="RefSeq" id="WP_201827375.1">
    <property type="nucleotide sequence ID" value="NZ_JAERRH010000036.1"/>
</dbReference>
<evidence type="ECO:0000313" key="3">
    <source>
        <dbReference type="Proteomes" id="UP000621386"/>
    </source>
</evidence>
<feature type="compositionally biased region" description="Basic and acidic residues" evidence="1">
    <location>
        <begin position="203"/>
        <end position="212"/>
    </location>
</feature>